<evidence type="ECO:0000259" key="2">
    <source>
        <dbReference type="Pfam" id="PF02668"/>
    </source>
</evidence>
<dbReference type="Gene3D" id="3.60.130.10">
    <property type="entry name" value="Clavaminate synthase-like"/>
    <property type="match status" value="1"/>
</dbReference>
<dbReference type="EMBL" id="JABVCQ010000036">
    <property type="protein sequence ID" value="MBB1127117.1"/>
    <property type="molecule type" value="Genomic_DNA"/>
</dbReference>
<dbReference type="InterPro" id="IPR003819">
    <property type="entry name" value="TauD/TfdA-like"/>
</dbReference>
<comment type="caution">
    <text evidence="3">The sequence shown here is derived from an EMBL/GenBank/DDBJ whole genome shotgun (WGS) entry which is preliminary data.</text>
</comment>
<dbReference type="AlphaFoldDB" id="A0A839HKD2"/>
<sequence length="301" mass="33570">MTAPPIAITPDNTPFALDHAAAYQAWREQKLATAPTKLDDLVVEIGDPRDLTDSEYQALLARCQRANMAIYVGNTGDDPSKSIPTALGARFGLHRLDHNPGADEDAITALTVQTGEYHRDYIPYSNRPIDWHTDGYYNTNDCQINGLLLHCVHPAAAGGLNDLLDHEIIYLQLRDRDPAHIAALMQPNCMTIPANVSPAGELLRPEATGPVFSIRADGRLHMRFTNRARNIRWRDDPATSAAVAYLKQLLQEKSAWHLQGRLEAGWGLLSNNVLHTRTGFTDNDVPRLLYRARYYDRIIGT</sequence>
<dbReference type="Pfam" id="PF02668">
    <property type="entry name" value="TauD"/>
    <property type="match status" value="1"/>
</dbReference>
<evidence type="ECO:0000313" key="3">
    <source>
        <dbReference type="EMBL" id="MBB1127117.1"/>
    </source>
</evidence>
<evidence type="ECO:0000256" key="1">
    <source>
        <dbReference type="ARBA" id="ARBA00023002"/>
    </source>
</evidence>
<dbReference type="RefSeq" id="WP_182584743.1">
    <property type="nucleotide sequence ID" value="NZ_JABVCQ010000036.1"/>
</dbReference>
<dbReference type="InterPro" id="IPR042098">
    <property type="entry name" value="TauD-like_sf"/>
</dbReference>
<keyword evidence="1" id="KW-0560">Oxidoreductase</keyword>
<accession>A0A839HKD2</accession>
<dbReference type="SUPFAM" id="SSF51197">
    <property type="entry name" value="Clavaminate synthase-like"/>
    <property type="match status" value="1"/>
</dbReference>
<name>A0A839HKD2_9GAMM</name>
<dbReference type="Proteomes" id="UP000548632">
    <property type="component" value="Unassembled WGS sequence"/>
</dbReference>
<protein>
    <submittedName>
        <fullName evidence="3">TauD/TfdA family dioxygenase</fullName>
    </submittedName>
</protein>
<keyword evidence="4" id="KW-1185">Reference proteome</keyword>
<evidence type="ECO:0000313" key="4">
    <source>
        <dbReference type="Proteomes" id="UP000548632"/>
    </source>
</evidence>
<reference evidence="3 4" key="1">
    <citation type="journal article" date="2020" name="Arch. Microbiol.">
        <title>The genome sequence of the giant phototrophic gammaproteobacterium Thiospirillum jenense gives insight into its physiological properties and phylogenetic relationships.</title>
        <authorList>
            <person name="Imhoff J.F."/>
            <person name="Meyer T.E."/>
            <person name="Kyndt J.A."/>
        </authorList>
    </citation>
    <scope>NUCLEOTIDE SEQUENCE [LARGE SCALE GENOMIC DNA]</scope>
    <source>
        <strain evidence="3 4">DSM 216</strain>
    </source>
</reference>
<gene>
    <name evidence="3" type="ORF">HUK38_12915</name>
</gene>
<organism evidence="3 4">
    <name type="scientific">Thiospirillum jenense</name>
    <dbReference type="NCBI Taxonomy" id="1653858"/>
    <lineage>
        <taxon>Bacteria</taxon>
        <taxon>Pseudomonadati</taxon>
        <taxon>Pseudomonadota</taxon>
        <taxon>Gammaproteobacteria</taxon>
        <taxon>Chromatiales</taxon>
        <taxon>Chromatiaceae</taxon>
        <taxon>Thiospirillum</taxon>
    </lineage>
</organism>
<feature type="domain" description="TauD/TfdA-like" evidence="2">
    <location>
        <begin position="85"/>
        <end position="292"/>
    </location>
</feature>
<keyword evidence="3" id="KW-0223">Dioxygenase</keyword>
<proteinExistence type="predicted"/>
<dbReference type="GO" id="GO:0016706">
    <property type="term" value="F:2-oxoglutarate-dependent dioxygenase activity"/>
    <property type="evidence" value="ECO:0007669"/>
    <property type="project" value="UniProtKB-ARBA"/>
</dbReference>